<keyword evidence="2" id="KW-1185">Reference proteome</keyword>
<comment type="caution">
    <text evidence="1">The sequence shown here is derived from an EMBL/GenBank/DDBJ whole genome shotgun (WGS) entry which is preliminary data.</text>
</comment>
<evidence type="ECO:0000313" key="1">
    <source>
        <dbReference type="EMBL" id="KAJ9067226.1"/>
    </source>
</evidence>
<gene>
    <name evidence="1" type="ORF">DSO57_1001339</name>
</gene>
<sequence>MNSSSIECMAPNYVIYNTLYLNFGNLPRGEHNKYMSAVKTFFEQEFADAKLGFHYVVKRQQWQNQL</sequence>
<protein>
    <submittedName>
        <fullName evidence="1">Uncharacterized protein</fullName>
    </submittedName>
</protein>
<evidence type="ECO:0000313" key="2">
    <source>
        <dbReference type="Proteomes" id="UP001165960"/>
    </source>
</evidence>
<dbReference type="Proteomes" id="UP001165960">
    <property type="component" value="Unassembled WGS sequence"/>
</dbReference>
<organism evidence="1 2">
    <name type="scientific">Entomophthora muscae</name>
    <dbReference type="NCBI Taxonomy" id="34485"/>
    <lineage>
        <taxon>Eukaryota</taxon>
        <taxon>Fungi</taxon>
        <taxon>Fungi incertae sedis</taxon>
        <taxon>Zoopagomycota</taxon>
        <taxon>Entomophthoromycotina</taxon>
        <taxon>Entomophthoromycetes</taxon>
        <taxon>Entomophthorales</taxon>
        <taxon>Entomophthoraceae</taxon>
        <taxon>Entomophthora</taxon>
    </lineage>
</organism>
<name>A0ACC2SYB1_9FUNG</name>
<proteinExistence type="predicted"/>
<accession>A0ACC2SYB1</accession>
<reference evidence="1" key="1">
    <citation type="submission" date="2022-04" db="EMBL/GenBank/DDBJ databases">
        <title>Genome of the entomopathogenic fungus Entomophthora muscae.</title>
        <authorList>
            <person name="Elya C."/>
            <person name="Lovett B.R."/>
            <person name="Lee E."/>
            <person name="Macias A.M."/>
            <person name="Hajek A.E."/>
            <person name="De Bivort B.L."/>
            <person name="Kasson M.T."/>
            <person name="De Fine Licht H.H."/>
            <person name="Stajich J.E."/>
        </authorList>
    </citation>
    <scope>NUCLEOTIDE SEQUENCE</scope>
    <source>
        <strain evidence="1">Berkeley</strain>
    </source>
</reference>
<dbReference type="EMBL" id="QTSX02004263">
    <property type="protein sequence ID" value="KAJ9067226.1"/>
    <property type="molecule type" value="Genomic_DNA"/>
</dbReference>